<dbReference type="EMBL" id="JACKWZ010000608">
    <property type="protein sequence ID" value="KAF9406328.1"/>
    <property type="molecule type" value="Genomic_DNA"/>
</dbReference>
<keyword evidence="12" id="KW-1185">Reference proteome</keyword>
<keyword evidence="4 9" id="KW-0812">Transmembrane</keyword>
<reference evidence="11" key="1">
    <citation type="submission" date="2020-08" db="EMBL/GenBank/DDBJ databases">
        <title>Spodoptera exigua strain:BAW_Kor-Di-RS1 Genome sequencing and assembly.</title>
        <authorList>
            <person name="Kim J."/>
            <person name="Nam H.Y."/>
            <person name="Kwon M."/>
            <person name="Choi J.H."/>
            <person name="Cho S.R."/>
            <person name="Kim G.-H."/>
        </authorList>
    </citation>
    <scope>NUCLEOTIDE SEQUENCE</scope>
    <source>
        <strain evidence="11">BAW_Kor-Di-RS1</strain>
        <tissue evidence="11">Whole-body</tissue>
    </source>
</reference>
<dbReference type="Pfam" id="PF03258">
    <property type="entry name" value="Baculo_FP"/>
    <property type="match status" value="1"/>
</dbReference>
<organism evidence="11 12">
    <name type="scientific">Spodoptera exigua</name>
    <name type="common">Beet armyworm</name>
    <name type="synonym">Noctua fulgens</name>
    <dbReference type="NCBI Taxonomy" id="7107"/>
    <lineage>
        <taxon>Eukaryota</taxon>
        <taxon>Metazoa</taxon>
        <taxon>Ecdysozoa</taxon>
        <taxon>Arthropoda</taxon>
        <taxon>Hexapoda</taxon>
        <taxon>Insecta</taxon>
        <taxon>Pterygota</taxon>
        <taxon>Neoptera</taxon>
        <taxon>Endopterygota</taxon>
        <taxon>Lepidoptera</taxon>
        <taxon>Glossata</taxon>
        <taxon>Ditrysia</taxon>
        <taxon>Noctuoidea</taxon>
        <taxon>Noctuidae</taxon>
        <taxon>Amphipyrinae</taxon>
        <taxon>Spodoptera</taxon>
    </lineage>
</organism>
<sequence length="659" mass="75350">MVLSKCAVCKKNITKKAPGLECSRCNKTVHADSACAKLSNKQLNILRNSTGIEWSCEDCMLNLSRRSSFLVPDDEGEEDSDSDHVVNAKATFDPRKLAQDISRELKKTFREEISGLQSSLQFLSEQIDSMEKSVKHQDTRIKELENKNKDLHNKNKNLELRVAVLEQDIKQIEQNTLSLTLEVAGLPEISPPDVPGVLATVGTKLELDVQDIQFSYRIPGNKGKPCTIVAEMKSKNARNQWIAASKKKNLTVGQIFQDVAEDRAHKRIYVREALSKHFKTLLYNTKQQLHESFQFTFRSPYTVFYAISLFGQVLMFIMNFCWVVLNGISLANMTNSIFNTSSLVSVLILMHIGRSWPTLVAKVEALECKLPPFTRNVGAMMEHLLSIYYGLKVACACDINNVGESYFRFSMPWIFDYTPYAAWKGALIEIFNIQSTFVWSYNDLLIMIISIYLTEHLLVHNELLKKAVEQEHFPCQVFRSQYLKIVHLVRLINGQFGIYILTSFGSNLYWICTQLFYSLSRTQTGHFIACTFKEPEGANAEHVFDNHPICSWMLDDRRALNGLEHSIYFTYSFSFLLVRTLMVLLLAARIHSNSIAPLYVLYGIPSSRFHVEVERFIAQINNLKVAMSGLDFFYVTRTMILTLLGTIVTYELVLLQFNR</sequence>
<evidence type="ECO:0000256" key="8">
    <source>
        <dbReference type="SAM" id="Coils"/>
    </source>
</evidence>
<dbReference type="SUPFAM" id="SSF57997">
    <property type="entry name" value="Tropomyosin"/>
    <property type="match status" value="1"/>
</dbReference>
<dbReference type="CDD" id="cd15489">
    <property type="entry name" value="PHD_SF"/>
    <property type="match status" value="1"/>
</dbReference>
<dbReference type="InterPro" id="IPR013083">
    <property type="entry name" value="Znf_RING/FYVE/PHD"/>
</dbReference>
<feature type="coiled-coil region" evidence="8">
    <location>
        <begin position="106"/>
        <end position="182"/>
    </location>
</feature>
<dbReference type="Gene3D" id="3.30.40.10">
    <property type="entry name" value="Zinc/RING finger domain, C3HC4 (zinc finger)"/>
    <property type="match status" value="1"/>
</dbReference>
<comment type="similarity">
    <text evidence="2">Belongs to the insect chemoreceptor superfamily. Gustatory receptor (GR) family. Gr5a subfamily.</text>
</comment>
<dbReference type="InterPro" id="IPR009318">
    <property type="entry name" value="Gustatory_rcpt"/>
</dbReference>
<feature type="transmembrane region" description="Helical" evidence="9">
    <location>
        <begin position="632"/>
        <end position="655"/>
    </location>
</feature>
<dbReference type="Gene3D" id="1.20.5.340">
    <property type="match status" value="1"/>
</dbReference>
<comment type="subcellular location">
    <subcellularLocation>
        <location evidence="1">Cell membrane</location>
        <topology evidence="1">Multi-pass membrane protein</topology>
    </subcellularLocation>
</comment>
<evidence type="ECO:0000256" key="3">
    <source>
        <dbReference type="ARBA" id="ARBA00022475"/>
    </source>
</evidence>
<dbReference type="GO" id="GO:0008527">
    <property type="term" value="F:taste receptor activity"/>
    <property type="evidence" value="ECO:0007669"/>
    <property type="project" value="InterPro"/>
</dbReference>
<dbReference type="GO" id="GO:0050916">
    <property type="term" value="P:sensory perception of sweet taste"/>
    <property type="evidence" value="ECO:0007669"/>
    <property type="project" value="UniProtKB-ARBA"/>
</dbReference>
<keyword evidence="7" id="KW-0675">Receptor</keyword>
<proteinExistence type="inferred from homology"/>
<accession>A0A835G209</accession>
<dbReference type="Proteomes" id="UP000648187">
    <property type="component" value="Unassembled WGS sequence"/>
</dbReference>
<evidence type="ECO:0000313" key="11">
    <source>
        <dbReference type="EMBL" id="KAF9406328.1"/>
    </source>
</evidence>
<keyword evidence="6 9" id="KW-0472">Membrane</keyword>
<protein>
    <recommendedName>
        <fullName evidence="10">FP protein N-terminal domain-containing protein</fullName>
    </recommendedName>
</protein>
<feature type="domain" description="FP protein N-terminal" evidence="10">
    <location>
        <begin position="180"/>
        <end position="270"/>
    </location>
</feature>
<dbReference type="Pfam" id="PF06151">
    <property type="entry name" value="Trehalose_recp"/>
    <property type="match status" value="2"/>
</dbReference>
<gene>
    <name evidence="11" type="ORF">HW555_013263</name>
</gene>
<dbReference type="PANTHER" id="PTHR21421">
    <property type="entry name" value="GUSTATORY RECEPTOR"/>
    <property type="match status" value="1"/>
</dbReference>
<keyword evidence="5 9" id="KW-1133">Transmembrane helix</keyword>
<evidence type="ECO:0000256" key="1">
    <source>
        <dbReference type="ARBA" id="ARBA00004651"/>
    </source>
</evidence>
<comment type="caution">
    <text evidence="11">The sequence shown here is derived from an EMBL/GenBank/DDBJ whole genome shotgun (WGS) entry which is preliminary data.</text>
</comment>
<dbReference type="AlphaFoldDB" id="A0A835G209"/>
<evidence type="ECO:0000256" key="2">
    <source>
        <dbReference type="ARBA" id="ARBA00005327"/>
    </source>
</evidence>
<evidence type="ECO:0000313" key="12">
    <source>
        <dbReference type="Proteomes" id="UP000648187"/>
    </source>
</evidence>
<dbReference type="SUPFAM" id="SSF57903">
    <property type="entry name" value="FYVE/PHD zinc finger"/>
    <property type="match status" value="1"/>
</dbReference>
<dbReference type="InterPro" id="IPR011011">
    <property type="entry name" value="Znf_FYVE_PHD"/>
</dbReference>
<evidence type="ECO:0000256" key="7">
    <source>
        <dbReference type="ARBA" id="ARBA00023170"/>
    </source>
</evidence>
<dbReference type="GO" id="GO:0005886">
    <property type="term" value="C:plasma membrane"/>
    <property type="evidence" value="ECO:0007669"/>
    <property type="project" value="UniProtKB-SubCell"/>
</dbReference>
<name>A0A835G209_SPOEX</name>
<keyword evidence="8" id="KW-0175">Coiled coil</keyword>
<dbReference type="InterPro" id="IPR004941">
    <property type="entry name" value="FP_N"/>
</dbReference>
<evidence type="ECO:0000256" key="4">
    <source>
        <dbReference type="ARBA" id="ARBA00022692"/>
    </source>
</evidence>
<dbReference type="PANTHER" id="PTHR21421:SF29">
    <property type="entry name" value="GUSTATORY RECEPTOR 5A FOR TREHALOSE-RELATED"/>
    <property type="match status" value="1"/>
</dbReference>
<evidence type="ECO:0000259" key="10">
    <source>
        <dbReference type="Pfam" id="PF03258"/>
    </source>
</evidence>
<evidence type="ECO:0000256" key="9">
    <source>
        <dbReference type="SAM" id="Phobius"/>
    </source>
</evidence>
<feature type="transmembrane region" description="Helical" evidence="9">
    <location>
        <begin position="567"/>
        <end position="588"/>
    </location>
</feature>
<feature type="transmembrane region" description="Helical" evidence="9">
    <location>
        <begin position="303"/>
        <end position="325"/>
    </location>
</feature>
<evidence type="ECO:0000256" key="6">
    <source>
        <dbReference type="ARBA" id="ARBA00023136"/>
    </source>
</evidence>
<keyword evidence="3" id="KW-1003">Cell membrane</keyword>
<evidence type="ECO:0000256" key="5">
    <source>
        <dbReference type="ARBA" id="ARBA00022989"/>
    </source>
</evidence>